<sequence>MLKLIVLLLVYLSEDCECLDPCRCGYGGLCVSDEEGKSLPVKCHCDEVSKGFYEDDCVMILDHCNSSPCSIGTCRANFGGYFCECPQGRIGKHCEIPATSDDDFFVTNSEVYVYYQIQPSTPVGPHLFTLVHNITEPLKYLHKQVQITFSDGRLYYLTKSQFKLTDVKGKCVSDAQQNMARLDIGVCNYLPEGDVYAYTLDVFFSSAKSVPLHDLIIDDAFGVIGRKASIVVEILLKTPDHYTVKKLYRQEYRIFSYFHKSAKYCLIDSQFLGCSTNADMPSRYNRRDRILVRGWPNVTNCDGVLLTGNKWFLQRHVNPQDHSVEKDFMPRVIAENQGHFRFPRFYLSRGFHMIEFMYEFRGTPPYHGGTNTFVDYSRCWIVITSGDPFLVTDGGSWRTVSCHSRLALPISTGNRNFKLSDLSITAHCNVSSDVDCKPRSLSVAVLTKSTIPPCDSYYEYTFDVRFSVYEKLLASVRKYYKYKIVIHFIPTLVDLRILCLVHCYPVSTTFKLLMYAASRPYFPQHVNWTVTLDGKEVDLNERQIIGEYLPQRSSRIFSMWGDVLVDVTKKTADIFLTVSHGPNIASTNLIGNNLLCDHTPENYDIIFSDSTKRYISIVPKTALNLTYPVGTYDIYEYNKLANDSIQIITTQYIEHLQKIALHWPSVEICLYDGRSTEQCFTKDVEGGNFALNHDINMTDIEEAYYYKNVRKFISVSILYMFDLLSQTNENYFTWPGKIEERIRIAYLANTLDVKDVGDGKTTFFLLSIFFYSEIGNKNEKIHPYIEEDVSDDNLNLLKRVSLRYIVLKFFERVLKNLDDPKKEFLLPFQGQDIRDLVLRTWSLAHAQGTTQLLLDQLTYSHTVDFAFLFGELKFLHLRNTELIAEILQPLTSYITQRSRLYYGLTCLGLQHTRAWSLSTTYVGILFYLERNKNRTEKRATRCNWILGNPVYLGPENLLLNQTMISLPPPPDQWREKQFSLCVLLVENRKGDKSYSPALLIRLSDKNNIPITNFPGEYNVTLPYMVNGTISRADILWEDVSQEIIVRHGGGRRLRSFNTYKVTLPDSFQYWDLLIGNYPGTSLKVKVFFDTVPDFDETFASPVIPSIELPGYLVRFTIVTIKPQGNNKTLPRHFYVGILPGDESSMRENWNITIVKSFYVCKVWLNDGSQANCKGHGGGVLITSLTKCQCDQFGMIIVNKLLAGFTRIMAEEISLVYPVLYNVIYRTLVIVVFSIMTCIVIGYVLWKDFKRKKEVTLLNAEDNYIEDWYTIIIGIYTGMKCYGAATSTVAIQLEGSHSSSRVHVLQVKTQKTMRAGHDDWFKILTNKPLGTINTVCIWLNYGRGCDWYCKKIMIFDIAISRWYVLPVNCWIGLHSPTQETRLSTFNISEAESMIPEESQTFVQHFAREIRNTHIVASLFILHPRCIKSYEQGGFILIVDVLAMFMGIWLIEEVAYQWIYDEYYDGGDSKMLIGVTQRTFTTALLGAVFSSIFTVAIRTAYSSIYISRFYQKRTTNPVYMDVTIAQIPRSSTAKSLSFSRISRFSRFSRFSLTRSFFSRTESSQKSGTEGSKFDIPPWSTKATFRQRWKIFLTLFFGPAQFRCVNVESHIFRARMFWSFFFLRSLAAFMILGLLASLVCVELWFEYWRKLSSTLFLTGIAFLIDVFILNPLFILVSSFLTIYILKVSNSEISFINEELRIKNPPVVSHTAYQDTATKKQYKPLLTTEIDDLRRKGSKFQTALLAMYYAILTISIVCCVILLWIRMRNVYYLESSTRMAFSRPSSIFNRTVPVLDKVHSKRMVTNFIITALASMDTIWYNGKPISKEGGRWGKDGFSKSVGSTLVIVYFLDSPAREYTAKEFIGLYRHGPCGYLSENTQTTKDVNVHGVPLSYSVINSWNILGKSGEVYPLAGHTQVLHLRPWSEYYTSLRLLLHDLVAEKGPCSTRAILFFSNYYNPFVNRWITAKLLIEFLPSGLLAAILHVDSTFVERGSIFSLDFYNVFEMTLGSTLIVYIPLLTTILASAIGVNVIKRHLMKLILLVAYGCFLVVSVFYVRKWSIVEELIYDPYDKQHDLSLLYIYDEMYEMSLLAIVGTVMLEFALLVLSVIGSQRLKSTAIECIHRSCAVLVIFLLFNTEIRAIRRQVSPGGTDFYDMLQVSNLQFQAETVMLKVLVLLMIYSLRYCDSLDPCHCGYGGVCIADSEGRSFPVNCLLCKQISGGFYENDCNTVHNHCKSSPCVRGTCQSTFGGYFCECPQGRIGKRCEMTVKSGDNFNVPNNEVYVYYQVQPASPLGTHPFTIIYNVTEQPKYVRLLVQISISDGRIYFLTKSEFKLKDVKEDCISDALQNEARLDSRVCDYLPEGDVYQFTFDAFFGFDKHVRDYDLVEDPIHGLIGRKGVVEVEIFLKSRNHTTLKKLYKSRYKIFSYFYVTAKRCLIDSQVTGCSTNVNKPFLYARRDHILLRDVSRVSNCDGVFYTGNKWFLQRHINPNDHSTDKDFVPIFIGENQKHFLIPAHYLDRGIHMIEFLHEFRGTPPYHGGTNTFSDYSRCWIVITSGEPLLLTQGGSVLTMSCHNVLALPISTANQNLKVSELTIMVSCNVTSDRDCIQRPLSLSMLTKSKLPECDSYYEYVFDVRFTTYESRSASVEHSYTYKTVIHFIPTQIELRIECLFNCHPINPKFKVLMYAESRPYFPNPVNWSVTRDGTEIESYDPVGEYSPMTASRILRLWRADFVDEGKRTTGYTFKVSYGPNIAAVSMLGVNVKYDNKPENYKIVFTDSSNRAITILPEHIGPLTYPKRAYDIHEYNSLAKDSVPLVRTQYNENLRGIVLHWPIIIICLYDNRATENCFTHEVKGGNFKQNQIENITDIEEAYQYRNIRLFLINSVRYLINLLTQKSADYFTWPGKIDDRITIVDLANTLRMKNPNDGKAALFMMSILFYSEVGNWNEELHPYIEENVFDGSKPTSLLKRVSLRHSVLRLFSRIMQSIQEDDLEVRVDRLRVDLRKDLIRVWALAHAQGTTQLLINELRYKHNRNNAFLFGELAFLHSRSSEMTAELLEPIASFIAYRSRLYYGIRCLGANHARAWSVRSTYMGLLYHLRKDKVKTETLGDHCDWIFGYPHDHHEDVLGGLLNNTWISLPSPPDQWRENEFTFFVLLVKNRKGDKTVSPNLYIRLANKENELIENFPGVYNVSLPSMVNGSLNPPSLLFDDILSELIYKTDKVPRPLRLFNTYKITLPGSFQEWDMHIGLPLGSFLKAHIFDTVPDLNVTINSPMLPYEDLGLPVIISTLKIKAEKGKTIPKHFYVGILPFNESQMTQDWLIIIIRSLYLCRVKLSNGKTVVCKGLPDQKVVIRFGKINCNCDHFGLLNVGKLLAGFTRIWTDEITLVYPVLYNVVFRGVAIIIFTVMICAVMSYVLLKDYKRKEEVTLLNAEDNYVEDWYLMIIGVYTGMRCNAGVKGSVSIQLEGSNSSSRVHVLRSKAQDTLQAGNDDWFKILTKKPLGIIKSVRIWLNYGKRCDWYCKKILMFDVAMSRWYVLPVNSWIGLNSPTNESRLSTFKINEDELITGEESPTFKQHYKRELRNSHTVASMFLLHPRSIKTFEQLGYILIVDVLAIFMGVWVIEEVAYEMFYDEYLDGGRSKILIGVTSRTFTTAALAALWSGIFSFGIRTAYRSIYISRFYQKRTTNPVYMDVTISQTPRSSAGKSFSLPRFQRISVSHSLFSRTESPLKSGTYDYKNELLPWSTKAAFRQRWKVFMTLFFGPVQFRCVNVENHIFRARMFWHFLILRSIAILMILGLLFFVVFIELFTEYWRKLKVSLFLTGVAFSIDIFILNPLFILFSSFVSFYMLKISNSELFFINEELKIKNSPVISYTKYAETATGKQYKPMLTKEIEDSKRKISQFQRLLYIIYYAILIISLIGCVILLRIRLVDVFNLEDSIKLAFSHPSSLFNKSIPDIGNIHSKKKASDFVITALSSIDAIWYNDKPISKDGSRWGKDSFSKSGGSTLAILYFMDTPAGEYTAKEFIGQYRHGPCGFLSDNTQTTDEVEVHSVLLRYSSTSFRRIEGRSGEVYPRAGHIEFLSTRHWSQYYTSLRLLLHDLVSKKSTCTTRAVLFITNYFNPFINTWITVELFIEFLPSGLSTAVIYVRML</sequence>
<feature type="transmembrane region" description="Helical" evidence="3">
    <location>
        <begin position="1477"/>
        <end position="1499"/>
    </location>
</feature>
<feature type="transmembrane region" description="Helical" evidence="3">
    <location>
        <begin position="3599"/>
        <end position="3617"/>
    </location>
</feature>
<dbReference type="GO" id="GO:0005262">
    <property type="term" value="F:calcium channel activity"/>
    <property type="evidence" value="ECO:0007669"/>
    <property type="project" value="TreeGrafter"/>
</dbReference>
<comment type="caution">
    <text evidence="2">Lacks conserved residue(s) required for the propagation of feature annotation.</text>
</comment>
<evidence type="ECO:0000256" key="3">
    <source>
        <dbReference type="SAM" id="Phobius"/>
    </source>
</evidence>
<protein>
    <recommendedName>
        <fullName evidence="9">EGF-like domain-containing protein</fullName>
    </recommendedName>
</protein>
<keyword evidence="4" id="KW-0732">Signal</keyword>
<keyword evidence="3" id="KW-0472">Membrane</keyword>
<dbReference type="PROSITE" id="PS50026">
    <property type="entry name" value="EGF_3"/>
    <property type="match status" value="2"/>
</dbReference>
<feature type="transmembrane region" description="Helical" evidence="3">
    <location>
        <begin position="1739"/>
        <end position="1761"/>
    </location>
</feature>
<feature type="transmembrane region" description="Helical" evidence="3">
    <location>
        <begin position="1222"/>
        <end position="1245"/>
    </location>
</feature>
<dbReference type="SMART" id="SM00181">
    <property type="entry name" value="EGF"/>
    <property type="match status" value="3"/>
</dbReference>
<feature type="signal peptide" evidence="4">
    <location>
        <begin position="1"/>
        <end position="18"/>
    </location>
</feature>
<keyword evidence="3" id="KW-1133">Transmembrane helix</keyword>
<dbReference type="CDD" id="cd00054">
    <property type="entry name" value="EGF_CA"/>
    <property type="match status" value="2"/>
</dbReference>
<reference evidence="7" key="1">
    <citation type="journal article" date="2021" name="Mol. Ecol. Resour.">
        <title>Apolygus lucorum genome provides insights into omnivorousness and mesophyll feeding.</title>
        <authorList>
            <person name="Liu Y."/>
            <person name="Liu H."/>
            <person name="Wang H."/>
            <person name="Huang T."/>
            <person name="Liu B."/>
            <person name="Yang B."/>
            <person name="Yin L."/>
            <person name="Li B."/>
            <person name="Zhang Y."/>
            <person name="Zhang S."/>
            <person name="Jiang F."/>
            <person name="Zhang X."/>
            <person name="Ren Y."/>
            <person name="Wang B."/>
            <person name="Wang S."/>
            <person name="Lu Y."/>
            <person name="Wu K."/>
            <person name="Fan W."/>
            <person name="Wang G."/>
        </authorList>
    </citation>
    <scope>NUCLEOTIDE SEQUENCE</scope>
    <source>
        <strain evidence="7">12Hb</strain>
    </source>
</reference>
<dbReference type="GO" id="GO:0016020">
    <property type="term" value="C:membrane"/>
    <property type="evidence" value="ECO:0007669"/>
    <property type="project" value="TreeGrafter"/>
</dbReference>
<feature type="transmembrane region" description="Helical" evidence="3">
    <location>
        <begin position="2084"/>
        <end position="2105"/>
    </location>
</feature>
<feature type="domain" description="EGF-like" evidence="5">
    <location>
        <begin position="2226"/>
        <end position="2261"/>
    </location>
</feature>
<feature type="transmembrane region" description="Helical" evidence="3">
    <location>
        <begin position="1433"/>
        <end position="1457"/>
    </location>
</feature>
<feature type="disulfide bond" evidence="2">
    <location>
        <begin position="64"/>
        <end position="74"/>
    </location>
</feature>
<dbReference type="SUPFAM" id="SSF49723">
    <property type="entry name" value="Lipase/lipooxygenase domain (PLAT/LH2 domain)"/>
    <property type="match status" value="2"/>
</dbReference>
<evidence type="ECO:0008006" key="9">
    <source>
        <dbReference type="Google" id="ProtNLM"/>
    </source>
</evidence>
<dbReference type="PROSITE" id="PS50095">
    <property type="entry name" value="PLAT"/>
    <property type="match status" value="2"/>
</dbReference>
<feature type="chain" id="PRO_5035811174" description="EGF-like domain-containing protein" evidence="4">
    <location>
        <begin position="19"/>
        <end position="4146"/>
    </location>
</feature>
<dbReference type="InterPro" id="IPR001024">
    <property type="entry name" value="PLAT/LH2_dom"/>
</dbReference>
<proteinExistence type="predicted"/>
<keyword evidence="3" id="KW-0812">Transmembrane</keyword>
<dbReference type="InterPro" id="IPR051223">
    <property type="entry name" value="Polycystin"/>
</dbReference>
<dbReference type="InterPro" id="IPR001881">
    <property type="entry name" value="EGF-like_Ca-bd_dom"/>
</dbReference>
<dbReference type="SMART" id="SM00308">
    <property type="entry name" value="LH2"/>
    <property type="match status" value="1"/>
</dbReference>
<evidence type="ECO:0000313" key="8">
    <source>
        <dbReference type="Proteomes" id="UP000466442"/>
    </source>
</evidence>
<feature type="disulfide bond" evidence="2">
    <location>
        <begin position="2251"/>
        <end position="2260"/>
    </location>
</feature>
<feature type="domain" description="PLAT" evidence="6">
    <location>
        <begin position="1268"/>
        <end position="1384"/>
    </location>
</feature>
<gene>
    <name evidence="7" type="ORF">GE061_017675</name>
</gene>
<dbReference type="EMBL" id="WIXP02000008">
    <property type="protein sequence ID" value="KAF6206442.1"/>
    <property type="molecule type" value="Genomic_DNA"/>
</dbReference>
<dbReference type="Gene3D" id="2.10.25.10">
    <property type="entry name" value="Laminin"/>
    <property type="match status" value="2"/>
</dbReference>
<keyword evidence="1 2" id="KW-1015">Disulfide bond</keyword>
<feature type="transmembrane region" description="Helical" evidence="3">
    <location>
        <begin position="3637"/>
        <end position="3663"/>
    </location>
</feature>
<dbReference type="InterPro" id="IPR000742">
    <property type="entry name" value="EGF"/>
</dbReference>
<organism evidence="7 8">
    <name type="scientific">Apolygus lucorum</name>
    <name type="common">Small green plant bug</name>
    <name type="synonym">Lygocoris lucorum</name>
    <dbReference type="NCBI Taxonomy" id="248454"/>
    <lineage>
        <taxon>Eukaryota</taxon>
        <taxon>Metazoa</taxon>
        <taxon>Ecdysozoa</taxon>
        <taxon>Arthropoda</taxon>
        <taxon>Hexapoda</taxon>
        <taxon>Insecta</taxon>
        <taxon>Pterygota</taxon>
        <taxon>Neoptera</taxon>
        <taxon>Paraneoptera</taxon>
        <taxon>Hemiptera</taxon>
        <taxon>Heteroptera</taxon>
        <taxon>Panheteroptera</taxon>
        <taxon>Cimicomorpha</taxon>
        <taxon>Miridae</taxon>
        <taxon>Mirini</taxon>
        <taxon>Apolygus</taxon>
    </lineage>
</organism>
<feature type="transmembrane region" description="Helical" evidence="3">
    <location>
        <begin position="2035"/>
        <end position="2052"/>
    </location>
</feature>
<dbReference type="Pfam" id="PF01477">
    <property type="entry name" value="PLAT"/>
    <property type="match status" value="1"/>
</dbReference>
<dbReference type="SMART" id="SM00179">
    <property type="entry name" value="EGF_CA"/>
    <property type="match status" value="2"/>
</dbReference>
<dbReference type="PROSITE" id="PS00022">
    <property type="entry name" value="EGF_1"/>
    <property type="match status" value="2"/>
</dbReference>
<name>A0A8S9XBP3_APOLU</name>
<feature type="domain" description="PLAT" evidence="6">
    <location>
        <begin position="3436"/>
        <end position="3552"/>
    </location>
</feature>
<feature type="transmembrane region" description="Helical" evidence="3">
    <location>
        <begin position="1654"/>
        <end position="1682"/>
    </location>
</feature>
<dbReference type="OrthoDB" id="5322100at2759"/>
<comment type="caution">
    <text evidence="7">The sequence shown here is derived from an EMBL/GenBank/DDBJ whole genome shotgun (WGS) entry which is preliminary data.</text>
</comment>
<feature type="transmembrane region" description="Helical" evidence="3">
    <location>
        <begin position="3901"/>
        <end position="3921"/>
    </location>
</feature>
<dbReference type="InterPro" id="IPR036392">
    <property type="entry name" value="PLAT/LH2_dom_sf"/>
</dbReference>
<feature type="disulfide bond" evidence="2">
    <location>
        <begin position="2230"/>
        <end position="2240"/>
    </location>
</feature>
<feature type="transmembrane region" description="Helical" evidence="3">
    <location>
        <begin position="3820"/>
        <end position="3844"/>
    </location>
</feature>
<feature type="disulfide bond" evidence="2">
    <location>
        <begin position="85"/>
        <end position="94"/>
    </location>
</feature>
<feature type="transmembrane region" description="Helical" evidence="3">
    <location>
        <begin position="3780"/>
        <end position="3800"/>
    </location>
</feature>
<dbReference type="PANTHER" id="PTHR10877:SF150">
    <property type="entry name" value="REJ DOMAIN-CONTAINING PROTEIN"/>
    <property type="match status" value="1"/>
</dbReference>
<evidence type="ECO:0000256" key="1">
    <source>
        <dbReference type="ARBA" id="ARBA00023157"/>
    </source>
</evidence>
<dbReference type="Gene3D" id="2.60.60.20">
    <property type="entry name" value="PLAT/LH2 domain"/>
    <property type="match status" value="2"/>
</dbReference>
<evidence type="ECO:0000256" key="2">
    <source>
        <dbReference type="PROSITE-ProRule" id="PRU00076"/>
    </source>
</evidence>
<dbReference type="GO" id="GO:0050982">
    <property type="term" value="P:detection of mechanical stimulus"/>
    <property type="evidence" value="ECO:0007669"/>
    <property type="project" value="TreeGrafter"/>
</dbReference>
<evidence type="ECO:0000256" key="4">
    <source>
        <dbReference type="SAM" id="SignalP"/>
    </source>
</evidence>
<feature type="transmembrane region" description="Helical" evidence="3">
    <location>
        <begin position="3390"/>
        <end position="3413"/>
    </location>
</feature>
<dbReference type="Proteomes" id="UP000466442">
    <property type="component" value="Unassembled WGS sequence"/>
</dbReference>
<evidence type="ECO:0000313" key="7">
    <source>
        <dbReference type="EMBL" id="KAF6206442.1"/>
    </source>
</evidence>
<evidence type="ECO:0000259" key="6">
    <source>
        <dbReference type="PROSITE" id="PS50095"/>
    </source>
</evidence>
<dbReference type="GO" id="GO:0005509">
    <property type="term" value="F:calcium ion binding"/>
    <property type="evidence" value="ECO:0007669"/>
    <property type="project" value="InterPro"/>
</dbReference>
<keyword evidence="8" id="KW-1185">Reference proteome</keyword>
<evidence type="ECO:0000259" key="5">
    <source>
        <dbReference type="PROSITE" id="PS50026"/>
    </source>
</evidence>
<accession>A0A8S9XBP3</accession>
<dbReference type="PANTHER" id="PTHR10877">
    <property type="entry name" value="POLYCYSTIN FAMILY MEMBER"/>
    <property type="match status" value="1"/>
</dbReference>
<dbReference type="SUPFAM" id="SSF57196">
    <property type="entry name" value="EGF/Laminin"/>
    <property type="match status" value="2"/>
</dbReference>
<keyword evidence="2" id="KW-0245">EGF-like domain</keyword>
<feature type="transmembrane region" description="Helical" evidence="3">
    <location>
        <begin position="2006"/>
        <end position="2028"/>
    </location>
</feature>
<feature type="transmembrane region" description="Helical" evidence="3">
    <location>
        <begin position="1618"/>
        <end position="1642"/>
    </location>
</feature>
<feature type="transmembrane region" description="Helical" evidence="3">
    <location>
        <begin position="2117"/>
        <end position="2133"/>
    </location>
</feature>
<feature type="domain" description="EGF-like" evidence="5">
    <location>
        <begin position="60"/>
        <end position="95"/>
    </location>
</feature>